<dbReference type="GO" id="GO:0005524">
    <property type="term" value="F:ATP binding"/>
    <property type="evidence" value="ECO:0007669"/>
    <property type="project" value="InterPro"/>
</dbReference>
<keyword evidence="2" id="KW-0808">Transferase</keyword>
<evidence type="ECO:0000313" key="3">
    <source>
        <dbReference type="Proteomes" id="UP000628017"/>
    </source>
</evidence>
<reference evidence="2" key="2">
    <citation type="submission" date="2020-09" db="EMBL/GenBank/DDBJ databases">
        <authorList>
            <person name="Sun Q."/>
            <person name="Zhou Y."/>
        </authorList>
    </citation>
    <scope>NUCLEOTIDE SEQUENCE</scope>
    <source>
        <strain evidence="2">CGMCC 1.15880</strain>
    </source>
</reference>
<protein>
    <submittedName>
        <fullName evidence="2">HPr kinase</fullName>
    </submittedName>
</protein>
<dbReference type="SUPFAM" id="SSF53795">
    <property type="entry name" value="PEP carboxykinase-like"/>
    <property type="match status" value="1"/>
</dbReference>
<dbReference type="GO" id="GO:0006109">
    <property type="term" value="P:regulation of carbohydrate metabolic process"/>
    <property type="evidence" value="ECO:0007669"/>
    <property type="project" value="InterPro"/>
</dbReference>
<name>A0A916QRB0_9RHOB</name>
<dbReference type="PANTHER" id="PTHR30305">
    <property type="entry name" value="PROTEIN YJDM-RELATED"/>
    <property type="match status" value="1"/>
</dbReference>
<dbReference type="GO" id="GO:0000155">
    <property type="term" value="F:phosphorelay sensor kinase activity"/>
    <property type="evidence" value="ECO:0007669"/>
    <property type="project" value="InterPro"/>
</dbReference>
<dbReference type="RefSeq" id="WP_188670069.1">
    <property type="nucleotide sequence ID" value="NZ_BMKA01000001.1"/>
</dbReference>
<feature type="domain" description="HPr kinase/phosphorylase C-terminal" evidence="1">
    <location>
        <begin position="7"/>
        <end position="82"/>
    </location>
</feature>
<dbReference type="InterPro" id="IPR011104">
    <property type="entry name" value="Hpr_kin/Pase_C"/>
</dbReference>
<dbReference type="EMBL" id="BMKA01000001">
    <property type="protein sequence ID" value="GGA05948.1"/>
    <property type="molecule type" value="Genomic_DNA"/>
</dbReference>
<dbReference type="Gene3D" id="3.40.50.300">
    <property type="entry name" value="P-loop containing nucleotide triphosphate hydrolases"/>
    <property type="match status" value="1"/>
</dbReference>
<evidence type="ECO:0000259" key="1">
    <source>
        <dbReference type="Pfam" id="PF07475"/>
    </source>
</evidence>
<keyword evidence="2" id="KW-0418">Kinase</keyword>
<reference evidence="2" key="1">
    <citation type="journal article" date="2014" name="Int. J. Syst. Evol. Microbiol.">
        <title>Complete genome sequence of Corynebacterium casei LMG S-19264T (=DSM 44701T), isolated from a smear-ripened cheese.</title>
        <authorList>
            <consortium name="US DOE Joint Genome Institute (JGI-PGF)"/>
            <person name="Walter F."/>
            <person name="Albersmeier A."/>
            <person name="Kalinowski J."/>
            <person name="Ruckert C."/>
        </authorList>
    </citation>
    <scope>NUCLEOTIDE SEQUENCE</scope>
    <source>
        <strain evidence="2">CGMCC 1.15880</strain>
    </source>
</reference>
<gene>
    <name evidence="2" type="ORF">GCM10011498_02020</name>
</gene>
<sequence>MIDTIEKSPVHGTAVAVNGRGFLILGPSGAGKSGLALKMIALGAVLVADDQVLLERLDGKIWMRAPENLHGLIEARGVGLIHQPALSEARLSCVVDLSIEPETRMPHPQSVHVLGSRIDLLKGRNLPNLSSILLLLGRDGPAGARQA</sequence>
<organism evidence="2 3">
    <name type="scientific">Neptunicoccus cionae</name>
    <dbReference type="NCBI Taxonomy" id="2035344"/>
    <lineage>
        <taxon>Bacteria</taxon>
        <taxon>Pseudomonadati</taxon>
        <taxon>Pseudomonadota</taxon>
        <taxon>Alphaproteobacteria</taxon>
        <taxon>Rhodobacterales</taxon>
        <taxon>Paracoccaceae</taxon>
        <taxon>Neptunicoccus</taxon>
    </lineage>
</organism>
<keyword evidence="3" id="KW-1185">Reference proteome</keyword>
<accession>A0A916QRB0</accession>
<dbReference type="AlphaFoldDB" id="A0A916QRB0"/>
<dbReference type="PANTHER" id="PTHR30305:SF1">
    <property type="entry name" value="HPR KINASE_PHOSPHORYLASE"/>
    <property type="match status" value="1"/>
</dbReference>
<dbReference type="InterPro" id="IPR027417">
    <property type="entry name" value="P-loop_NTPase"/>
</dbReference>
<evidence type="ECO:0000313" key="2">
    <source>
        <dbReference type="EMBL" id="GGA05948.1"/>
    </source>
</evidence>
<dbReference type="CDD" id="cd01918">
    <property type="entry name" value="HprK_C"/>
    <property type="match status" value="1"/>
</dbReference>
<comment type="caution">
    <text evidence="2">The sequence shown here is derived from an EMBL/GenBank/DDBJ whole genome shotgun (WGS) entry which is preliminary data.</text>
</comment>
<dbReference type="Proteomes" id="UP000628017">
    <property type="component" value="Unassembled WGS sequence"/>
</dbReference>
<dbReference type="Pfam" id="PF07475">
    <property type="entry name" value="Hpr_kinase_C"/>
    <property type="match status" value="1"/>
</dbReference>
<proteinExistence type="predicted"/>